<dbReference type="RefSeq" id="WP_307395095.1">
    <property type="nucleotide sequence ID" value="NZ_BAAADK010000047.1"/>
</dbReference>
<name>A0ABT9W0A1_9BACI</name>
<protein>
    <submittedName>
        <fullName evidence="1">Uncharacterized protein</fullName>
    </submittedName>
</protein>
<evidence type="ECO:0000313" key="2">
    <source>
        <dbReference type="Proteomes" id="UP001235840"/>
    </source>
</evidence>
<accession>A0ABT9W0A1</accession>
<organism evidence="1 2">
    <name type="scientific">Caldalkalibacillus horti</name>
    <dbReference type="NCBI Taxonomy" id="77523"/>
    <lineage>
        <taxon>Bacteria</taxon>
        <taxon>Bacillati</taxon>
        <taxon>Bacillota</taxon>
        <taxon>Bacilli</taxon>
        <taxon>Bacillales</taxon>
        <taxon>Bacillaceae</taxon>
        <taxon>Caldalkalibacillus</taxon>
    </lineage>
</organism>
<proteinExistence type="predicted"/>
<dbReference type="EMBL" id="JAUSTY010000010">
    <property type="protein sequence ID" value="MDQ0166690.1"/>
    <property type="molecule type" value="Genomic_DNA"/>
</dbReference>
<comment type="caution">
    <text evidence="1">The sequence shown here is derived from an EMBL/GenBank/DDBJ whole genome shotgun (WGS) entry which is preliminary data.</text>
</comment>
<sequence>MTKGVDFEPTNCQIGMCKVNSLGIGSSFRVGQTCVKNFNHCLKRNNGFGEDLGDRTILLNPIQLIDDADVFDLNTGRYRLKK</sequence>
<dbReference type="Proteomes" id="UP001235840">
    <property type="component" value="Unassembled WGS sequence"/>
</dbReference>
<evidence type="ECO:0000313" key="1">
    <source>
        <dbReference type="EMBL" id="MDQ0166690.1"/>
    </source>
</evidence>
<gene>
    <name evidence="1" type="ORF">J2S11_002606</name>
</gene>
<keyword evidence="2" id="KW-1185">Reference proteome</keyword>
<reference evidence="1 2" key="1">
    <citation type="submission" date="2023-07" db="EMBL/GenBank/DDBJ databases">
        <title>Genomic Encyclopedia of Type Strains, Phase IV (KMG-IV): sequencing the most valuable type-strain genomes for metagenomic binning, comparative biology and taxonomic classification.</title>
        <authorList>
            <person name="Goeker M."/>
        </authorList>
    </citation>
    <scope>NUCLEOTIDE SEQUENCE [LARGE SCALE GENOMIC DNA]</scope>
    <source>
        <strain evidence="1 2">DSM 12751</strain>
    </source>
</reference>